<dbReference type="SUPFAM" id="SSF88659">
    <property type="entry name" value="Sigma3 and sigma4 domains of RNA polymerase sigma factors"/>
    <property type="match status" value="2"/>
</dbReference>
<feature type="domain" description="RNA polymerase sigma-70" evidence="8">
    <location>
        <begin position="306"/>
        <end position="319"/>
    </location>
</feature>
<dbReference type="InterPro" id="IPR000943">
    <property type="entry name" value="RNA_pol_sigma70"/>
</dbReference>
<dbReference type="Pfam" id="PF00140">
    <property type="entry name" value="Sigma70_r1_2"/>
    <property type="match status" value="1"/>
</dbReference>
<organism evidence="10 11">
    <name type="scientific">Anaerolinea thermophila (strain DSM 14523 / JCM 11388 / NBRC 100420 / UNI-1)</name>
    <dbReference type="NCBI Taxonomy" id="926569"/>
    <lineage>
        <taxon>Bacteria</taxon>
        <taxon>Bacillati</taxon>
        <taxon>Chloroflexota</taxon>
        <taxon>Anaerolineae</taxon>
        <taxon>Anaerolineales</taxon>
        <taxon>Anaerolineaceae</taxon>
        <taxon>Anaerolinea</taxon>
    </lineage>
</organism>
<name>E8N3E0_ANATU</name>
<evidence type="ECO:0000313" key="10">
    <source>
        <dbReference type="EMBL" id="BAJ62954.1"/>
    </source>
</evidence>
<comment type="function">
    <text evidence="6">Sigma factors are initiation factors that promote the attachment of RNA polymerase to specific initiation sites and are then released.</text>
</comment>
<dbReference type="PANTHER" id="PTHR30603:SF60">
    <property type="entry name" value="RNA POLYMERASE SIGMA FACTOR RPOD"/>
    <property type="match status" value="1"/>
</dbReference>
<dbReference type="PROSITE" id="PS00716">
    <property type="entry name" value="SIGMA70_2"/>
    <property type="match status" value="1"/>
</dbReference>
<dbReference type="InterPro" id="IPR050239">
    <property type="entry name" value="Sigma-70_RNA_pol_init_factors"/>
</dbReference>
<dbReference type="PANTHER" id="PTHR30603">
    <property type="entry name" value="RNA POLYMERASE SIGMA FACTOR RPO"/>
    <property type="match status" value="1"/>
</dbReference>
<keyword evidence="3 6" id="KW-0731">Sigma factor</keyword>
<dbReference type="Pfam" id="PF04545">
    <property type="entry name" value="Sigma70_r4"/>
    <property type="match status" value="1"/>
</dbReference>
<dbReference type="STRING" id="926569.ANT_09200"/>
<keyword evidence="5 6" id="KW-0804">Transcription</keyword>
<dbReference type="PRINTS" id="PR00046">
    <property type="entry name" value="SIGMA70FCT"/>
</dbReference>
<evidence type="ECO:0000256" key="2">
    <source>
        <dbReference type="ARBA" id="ARBA00023015"/>
    </source>
</evidence>
<keyword evidence="4 6" id="KW-0238">DNA-binding</keyword>
<dbReference type="FunFam" id="1.10.601.10:FF:000001">
    <property type="entry name" value="RNA polymerase sigma factor SigA"/>
    <property type="match status" value="1"/>
</dbReference>
<dbReference type="GO" id="GO:0003677">
    <property type="term" value="F:DNA binding"/>
    <property type="evidence" value="ECO:0007669"/>
    <property type="project" value="UniProtKB-KW"/>
</dbReference>
<feature type="compositionally biased region" description="Basic residues" evidence="7">
    <location>
        <begin position="9"/>
        <end position="20"/>
    </location>
</feature>
<keyword evidence="11" id="KW-1185">Reference proteome</keyword>
<dbReference type="CDD" id="cd06171">
    <property type="entry name" value="Sigma70_r4"/>
    <property type="match status" value="1"/>
</dbReference>
<dbReference type="InterPro" id="IPR013324">
    <property type="entry name" value="RNA_pol_sigma_r3/r4-like"/>
</dbReference>
<dbReference type="InterPro" id="IPR036388">
    <property type="entry name" value="WH-like_DNA-bd_sf"/>
</dbReference>
<dbReference type="EMBL" id="AP012029">
    <property type="protein sequence ID" value="BAJ62954.1"/>
    <property type="molecule type" value="Genomic_DNA"/>
</dbReference>
<evidence type="ECO:0000259" key="8">
    <source>
        <dbReference type="PROSITE" id="PS00715"/>
    </source>
</evidence>
<proteinExistence type="inferred from homology"/>
<dbReference type="Gene3D" id="1.10.10.10">
    <property type="entry name" value="Winged helix-like DNA-binding domain superfamily/Winged helix DNA-binding domain"/>
    <property type="match status" value="3"/>
</dbReference>
<dbReference type="Pfam" id="PF04542">
    <property type="entry name" value="Sigma70_r2"/>
    <property type="match status" value="1"/>
</dbReference>
<feature type="domain" description="RNA polymerase sigma-70" evidence="9">
    <location>
        <begin position="504"/>
        <end position="530"/>
    </location>
</feature>
<dbReference type="InterPro" id="IPR007627">
    <property type="entry name" value="RNA_pol_sigma70_r2"/>
</dbReference>
<evidence type="ECO:0000313" key="11">
    <source>
        <dbReference type="Proteomes" id="UP000008922"/>
    </source>
</evidence>
<evidence type="ECO:0000259" key="9">
    <source>
        <dbReference type="PROSITE" id="PS00716"/>
    </source>
</evidence>
<evidence type="ECO:0000256" key="5">
    <source>
        <dbReference type="ARBA" id="ARBA00023163"/>
    </source>
</evidence>
<evidence type="ECO:0000256" key="4">
    <source>
        <dbReference type="ARBA" id="ARBA00023125"/>
    </source>
</evidence>
<comment type="similarity">
    <text evidence="1 6">Belongs to the sigma-70 factor family.</text>
</comment>
<dbReference type="SUPFAM" id="SSF88946">
    <property type="entry name" value="Sigma2 domain of RNA polymerase sigma factors"/>
    <property type="match status" value="1"/>
</dbReference>
<dbReference type="Proteomes" id="UP000008922">
    <property type="component" value="Chromosome"/>
</dbReference>
<protein>
    <recommendedName>
        <fullName evidence="6">RNA polymerase sigma factor</fullName>
    </recommendedName>
</protein>
<dbReference type="InterPro" id="IPR009042">
    <property type="entry name" value="RNA_pol_sigma70_r1_2"/>
</dbReference>
<evidence type="ECO:0000256" key="1">
    <source>
        <dbReference type="ARBA" id="ARBA00007788"/>
    </source>
</evidence>
<dbReference type="GO" id="GO:0016987">
    <property type="term" value="F:sigma factor activity"/>
    <property type="evidence" value="ECO:0007669"/>
    <property type="project" value="UniProtKB-KW"/>
</dbReference>
<reference evidence="10 11" key="1">
    <citation type="submission" date="2010-12" db="EMBL/GenBank/DDBJ databases">
        <title>Whole genome sequence of Anaerolinea thermophila UNI-1.</title>
        <authorList>
            <person name="Narita-Yamada S."/>
            <person name="Kishi E."/>
            <person name="Watanabe Y."/>
            <person name="Takasaki K."/>
            <person name="Ankai A."/>
            <person name="Oguchi A."/>
            <person name="Fukui S."/>
            <person name="Takahashi M."/>
            <person name="Yashiro I."/>
            <person name="Hosoyama A."/>
            <person name="Sekiguchi Y."/>
            <person name="Hanada S."/>
            <person name="Fujita N."/>
        </authorList>
    </citation>
    <scope>NUCLEOTIDE SEQUENCE [LARGE SCALE GENOMIC DNA]</scope>
    <source>
        <strain evidence="11">DSM 14523 / JCM 11388 / NBRC 100420 / UNI-1</strain>
    </source>
</reference>
<dbReference type="AlphaFoldDB" id="E8N3E0"/>
<keyword evidence="2 6" id="KW-0805">Transcription regulation</keyword>
<dbReference type="GO" id="GO:0006352">
    <property type="term" value="P:DNA-templated transcription initiation"/>
    <property type="evidence" value="ECO:0007669"/>
    <property type="project" value="InterPro"/>
</dbReference>
<dbReference type="Pfam" id="PF04539">
    <property type="entry name" value="Sigma70_r3"/>
    <property type="match status" value="1"/>
</dbReference>
<evidence type="ECO:0000256" key="7">
    <source>
        <dbReference type="SAM" id="MobiDB-lite"/>
    </source>
</evidence>
<dbReference type="PROSITE" id="PS00715">
    <property type="entry name" value="SIGMA70_1"/>
    <property type="match status" value="1"/>
</dbReference>
<accession>E8N3E0</accession>
<dbReference type="InterPro" id="IPR007624">
    <property type="entry name" value="RNA_pol_sigma70_r3"/>
</dbReference>
<sequence>MHMSEQKPGAKHSPKSKRASVKPPRVSNVEEPTENEMDVTIPLPEEAEEEVLLEKDLIEDTEADSLVEDWQELALEEPGDLLDESLATLEFSEDPVRLYLKEIGQINLLDADSEFRLAARIEAWRHLEALEKHLAPKDGTGYYSSLYQVIARELLTEWSRLEEDAHNLQQGELPDLSLILAEAQLLRSHWQASEPSYLRTYLDNGLWGKDPLWEGLVRHAFSVFINLYVLPPQLAQPLMNYLREVHALPRVEFFVEHMPDEDILAEEVEGVRRRAEDANQTLIRANLRLVVSIAKRYLGRGVSFLDLIQEGNLGLLRAVNKFDPTRGYKFSTYATWWIRQSISRYIAEQARTIRIPVHLFESITRLLRVQRTLIQQLGREPTAEELALEAGFLSDEDAQAIRKARAEGKSIDPELMRRWNFATSKVQRVLQSAEEPVSLERPVGDEDSSQLGDFIEDDEALEPMDAAAREMLREQVQNALSILSERERQVLELRFGLIDGKDHTLEEVSRYFNVTRERIRQIEAKALRKLRHPTRSRHLREYL</sequence>
<dbReference type="InterPro" id="IPR007630">
    <property type="entry name" value="RNA_pol_sigma70_r4"/>
</dbReference>
<evidence type="ECO:0000256" key="6">
    <source>
        <dbReference type="RuleBase" id="RU362124"/>
    </source>
</evidence>
<dbReference type="eggNOG" id="COG0568">
    <property type="taxonomic scope" value="Bacteria"/>
</dbReference>
<dbReference type="InParanoid" id="E8N3E0"/>
<dbReference type="InterPro" id="IPR013325">
    <property type="entry name" value="RNA_pol_sigma_r2"/>
</dbReference>
<gene>
    <name evidence="10" type="ordered locus">ANT_09200</name>
</gene>
<dbReference type="NCBIfam" id="TIGR02937">
    <property type="entry name" value="sigma70-ECF"/>
    <property type="match status" value="1"/>
</dbReference>
<feature type="region of interest" description="Disordered" evidence="7">
    <location>
        <begin position="1"/>
        <end position="42"/>
    </location>
</feature>
<evidence type="ECO:0000256" key="3">
    <source>
        <dbReference type="ARBA" id="ARBA00023082"/>
    </source>
</evidence>
<dbReference type="KEGG" id="atm:ANT_09200"/>
<dbReference type="InterPro" id="IPR014284">
    <property type="entry name" value="RNA_pol_sigma-70_dom"/>
</dbReference>
<dbReference type="Gene3D" id="1.10.601.10">
    <property type="entry name" value="RNA Polymerase Primary Sigma Factor"/>
    <property type="match status" value="2"/>
</dbReference>
<dbReference type="HOGENOM" id="CLU_014793_3_4_0"/>